<sequence length="274" mass="30579">METRVARVSAGNRKPLQLCSKHPCYEMHLLYAEVRAYRGFWWVLGYRQPKETVLGDSQQVSSPGRQSLTGRKRLHRATRLLLSILPRWLQSALGYPVSSSIGRCLSPEVSVSPTKPCGKGSKRKQDELDEDDDMEEEEHPTWVEALNQECADDEGPEQDPDYEPSTVETASEEYCSHNDTEEDIEVEKGVVVIKDVNSGMTMEYSSEASGVSHGCLTLETAFKPTALPLPFNCKLTFIASIAVTSTALYIVSLPLLKATQRELVYLQPNNQLSP</sequence>
<evidence type="ECO:0000313" key="3">
    <source>
        <dbReference type="Proteomes" id="UP001460270"/>
    </source>
</evidence>
<feature type="compositionally biased region" description="Acidic residues" evidence="1">
    <location>
        <begin position="127"/>
        <end position="138"/>
    </location>
</feature>
<reference evidence="3" key="1">
    <citation type="submission" date="2024-04" db="EMBL/GenBank/DDBJ databases">
        <title>Salinicola lusitanus LLJ914,a marine bacterium isolated from the Okinawa Trough.</title>
        <authorList>
            <person name="Li J."/>
        </authorList>
    </citation>
    <scope>NUCLEOTIDE SEQUENCE [LARGE SCALE GENOMIC DNA]</scope>
</reference>
<name>A0AAW0N1X7_9GOBI</name>
<accession>A0AAW0N1X7</accession>
<dbReference type="EMBL" id="JBBPFD010000018">
    <property type="protein sequence ID" value="KAK7889661.1"/>
    <property type="molecule type" value="Genomic_DNA"/>
</dbReference>
<proteinExistence type="predicted"/>
<dbReference type="Proteomes" id="UP001460270">
    <property type="component" value="Unassembled WGS sequence"/>
</dbReference>
<evidence type="ECO:0008006" key="4">
    <source>
        <dbReference type="Google" id="ProtNLM"/>
    </source>
</evidence>
<gene>
    <name evidence="2" type="ORF">WMY93_025221</name>
</gene>
<organism evidence="2 3">
    <name type="scientific">Mugilogobius chulae</name>
    <name type="common">yellowstripe goby</name>
    <dbReference type="NCBI Taxonomy" id="88201"/>
    <lineage>
        <taxon>Eukaryota</taxon>
        <taxon>Metazoa</taxon>
        <taxon>Chordata</taxon>
        <taxon>Craniata</taxon>
        <taxon>Vertebrata</taxon>
        <taxon>Euteleostomi</taxon>
        <taxon>Actinopterygii</taxon>
        <taxon>Neopterygii</taxon>
        <taxon>Teleostei</taxon>
        <taxon>Neoteleostei</taxon>
        <taxon>Acanthomorphata</taxon>
        <taxon>Gobiaria</taxon>
        <taxon>Gobiiformes</taxon>
        <taxon>Gobioidei</taxon>
        <taxon>Gobiidae</taxon>
        <taxon>Gobionellinae</taxon>
        <taxon>Mugilogobius</taxon>
    </lineage>
</organism>
<keyword evidence="3" id="KW-1185">Reference proteome</keyword>
<feature type="region of interest" description="Disordered" evidence="1">
    <location>
        <begin position="107"/>
        <end position="139"/>
    </location>
</feature>
<evidence type="ECO:0000313" key="2">
    <source>
        <dbReference type="EMBL" id="KAK7889661.1"/>
    </source>
</evidence>
<evidence type="ECO:0000256" key="1">
    <source>
        <dbReference type="SAM" id="MobiDB-lite"/>
    </source>
</evidence>
<comment type="caution">
    <text evidence="2">The sequence shown here is derived from an EMBL/GenBank/DDBJ whole genome shotgun (WGS) entry which is preliminary data.</text>
</comment>
<dbReference type="AlphaFoldDB" id="A0AAW0N1X7"/>
<protein>
    <recommendedName>
        <fullName evidence="4">Oogenesis-related gene</fullName>
    </recommendedName>
</protein>